<protein>
    <recommendedName>
        <fullName evidence="5">4Fe-4S domain-containing protein</fullName>
    </recommendedName>
</protein>
<dbReference type="Gene3D" id="1.10.15.40">
    <property type="entry name" value="Electron transport complex subunit B, putative Fe-S cluster"/>
    <property type="match status" value="1"/>
</dbReference>
<dbReference type="PANTHER" id="PTHR40072:SF1">
    <property type="entry name" value="MOLYBDOPTERIN-GUANINE DINUCLEOTIDE BIOSYNTHESIS ADAPTER PROTEIN"/>
    <property type="match status" value="1"/>
</dbReference>
<evidence type="ECO:0000313" key="6">
    <source>
        <dbReference type="EMBL" id="HGI87183.1"/>
    </source>
</evidence>
<dbReference type="InterPro" id="IPR052539">
    <property type="entry name" value="MGD_biosynthesis_adapter"/>
</dbReference>
<dbReference type="PANTHER" id="PTHR40072">
    <property type="entry name" value="MOLYBDOPTERIN-GUANINE DINUCLEOTIDE BIOSYNTHESIS ADAPTER PROTEIN-RELATED"/>
    <property type="match status" value="1"/>
</dbReference>
<organism evidence="6">
    <name type="scientific">Ignisphaera aggregans</name>
    <dbReference type="NCBI Taxonomy" id="334771"/>
    <lineage>
        <taxon>Archaea</taxon>
        <taxon>Thermoproteota</taxon>
        <taxon>Thermoprotei</taxon>
        <taxon>Desulfurococcales</taxon>
        <taxon>Desulfurococcaceae</taxon>
        <taxon>Ignisphaera</taxon>
    </lineage>
</organism>
<name>A0A7C4FEW4_9CREN</name>
<evidence type="ECO:0000256" key="1">
    <source>
        <dbReference type="ARBA" id="ARBA00022485"/>
    </source>
</evidence>
<dbReference type="PROSITE" id="PS51656">
    <property type="entry name" value="4FE4S"/>
    <property type="match status" value="1"/>
</dbReference>
<keyword evidence="1" id="KW-0004">4Fe-4S</keyword>
<evidence type="ECO:0000256" key="4">
    <source>
        <dbReference type="ARBA" id="ARBA00023014"/>
    </source>
</evidence>
<dbReference type="Pfam" id="PF03205">
    <property type="entry name" value="MobB"/>
    <property type="match status" value="1"/>
</dbReference>
<reference evidence="6" key="1">
    <citation type="journal article" date="2020" name="mSystems">
        <title>Genome- and Community-Level Interaction Insights into Carbon Utilization and Element Cycling Functions of Hydrothermarchaeota in Hydrothermal Sediment.</title>
        <authorList>
            <person name="Zhou Z."/>
            <person name="Liu Y."/>
            <person name="Xu W."/>
            <person name="Pan J."/>
            <person name="Luo Z.H."/>
            <person name="Li M."/>
        </authorList>
    </citation>
    <scope>NUCLEOTIDE SEQUENCE [LARGE SCALE GENOMIC DNA]</scope>
    <source>
        <strain evidence="6">SpSt-732</strain>
    </source>
</reference>
<dbReference type="InterPro" id="IPR027417">
    <property type="entry name" value="P-loop_NTPase"/>
</dbReference>
<accession>A0A7C4FEW4</accession>
<proteinExistence type="predicted"/>
<sequence length="257" mass="28088">MEPYVVRFVAVGRRKGKTSIASQVIAKLKLRGYVVGVVKHVHGDVDVADKDSYVYRDAGADVVVLSSERGGAILMTKWVDDLKHALSSVSTPIVVVEGFRGSDIGDAVIVAEDLKEVGELSRGVRNVVCAVVRESVEGFAQGLEAEERTVKLFAFSDVERIVDLIESRALEFIESQTARANCRYCGFETCRAFAKAFAMGKTSWCPVVSEVRLTVDGKSVPLNPFVKRALRSTIEGFVSSLKGVSESRRKIIIEIES</sequence>
<evidence type="ECO:0000259" key="5">
    <source>
        <dbReference type="PROSITE" id="PS51656"/>
    </source>
</evidence>
<comment type="caution">
    <text evidence="6">The sequence shown here is derived from an EMBL/GenBank/DDBJ whole genome shotgun (WGS) entry which is preliminary data.</text>
</comment>
<dbReference type="GO" id="GO:0046872">
    <property type="term" value="F:metal ion binding"/>
    <property type="evidence" value="ECO:0007669"/>
    <property type="project" value="UniProtKB-KW"/>
</dbReference>
<dbReference type="GO" id="GO:0006777">
    <property type="term" value="P:Mo-molybdopterin cofactor biosynthetic process"/>
    <property type="evidence" value="ECO:0007669"/>
    <property type="project" value="InterPro"/>
</dbReference>
<dbReference type="InterPro" id="IPR007202">
    <property type="entry name" value="4Fe-4S_dom"/>
</dbReference>
<gene>
    <name evidence="6" type="ORF">ENV14_02125</name>
</gene>
<dbReference type="GO" id="GO:0051539">
    <property type="term" value="F:4 iron, 4 sulfur cluster binding"/>
    <property type="evidence" value="ECO:0007669"/>
    <property type="project" value="UniProtKB-KW"/>
</dbReference>
<evidence type="ECO:0000256" key="3">
    <source>
        <dbReference type="ARBA" id="ARBA00023004"/>
    </source>
</evidence>
<dbReference type="GO" id="GO:0005525">
    <property type="term" value="F:GTP binding"/>
    <property type="evidence" value="ECO:0007669"/>
    <property type="project" value="InterPro"/>
</dbReference>
<keyword evidence="4" id="KW-0411">Iron-sulfur</keyword>
<evidence type="ECO:0000256" key="2">
    <source>
        <dbReference type="ARBA" id="ARBA00022723"/>
    </source>
</evidence>
<dbReference type="InterPro" id="IPR004435">
    <property type="entry name" value="MobB_dom"/>
</dbReference>
<keyword evidence="3" id="KW-0408">Iron</keyword>
<dbReference type="Pfam" id="PF04060">
    <property type="entry name" value="FeS"/>
    <property type="match status" value="1"/>
</dbReference>
<keyword evidence="2" id="KW-0479">Metal-binding</keyword>
<dbReference type="Gene3D" id="3.40.50.300">
    <property type="entry name" value="P-loop containing nucleotide triphosphate hydrolases"/>
    <property type="match status" value="1"/>
</dbReference>
<dbReference type="EMBL" id="DTFF01000018">
    <property type="protein sequence ID" value="HGI87183.1"/>
    <property type="molecule type" value="Genomic_DNA"/>
</dbReference>
<feature type="domain" description="4Fe-4S" evidence="5">
    <location>
        <begin position="160"/>
        <end position="224"/>
    </location>
</feature>
<dbReference type="AlphaFoldDB" id="A0A7C4FEW4"/>